<keyword evidence="11" id="KW-1185">Reference proteome</keyword>
<keyword evidence="7 8" id="KW-0544">Nucleosome core</keyword>
<dbReference type="Gene3D" id="1.10.20.10">
    <property type="entry name" value="Histone, subunit A"/>
    <property type="match status" value="1"/>
</dbReference>
<dbReference type="GO" id="GO:0000786">
    <property type="term" value="C:nucleosome"/>
    <property type="evidence" value="ECO:0007669"/>
    <property type="project" value="UniProtKB-KW"/>
</dbReference>
<dbReference type="CDD" id="cd22912">
    <property type="entry name" value="HFD_H4"/>
    <property type="match status" value="1"/>
</dbReference>
<dbReference type="VEuPathDB" id="TriTrypDB:TcIL3000_5_4880"/>
<sequence length="171" mass="18939">MFGRARKNVFLRDLVYVCVACGHVHSASVIASACVDVLPSLHPRLPLPLLVLAAHSVYQTTSYKLSSFKCIMAKGKKSGEAKGSQKRQKKILRENVRGITRGSIRRLARRGGVKRISGVIYDEVRSVLKSFVEGVVRDATAYTEYSRKKTVTAVDVVNALRKRGKILYGYA</sequence>
<organism evidence="10 11">
    <name type="scientific">Trypanosoma congolense (strain IL3000)</name>
    <dbReference type="NCBI Taxonomy" id="1068625"/>
    <lineage>
        <taxon>Eukaryota</taxon>
        <taxon>Discoba</taxon>
        <taxon>Euglenozoa</taxon>
        <taxon>Kinetoplastea</taxon>
        <taxon>Metakinetoplastina</taxon>
        <taxon>Trypanosomatida</taxon>
        <taxon>Trypanosomatidae</taxon>
        <taxon>Trypanosoma</taxon>
        <taxon>Nannomonas</taxon>
    </lineage>
</organism>
<name>F9WGR1_TRYCI</name>
<evidence type="ECO:0000313" key="11">
    <source>
        <dbReference type="Proteomes" id="UP000000702"/>
    </source>
</evidence>
<dbReference type="AlphaFoldDB" id="F9WGR1"/>
<reference evidence="10 11" key="2">
    <citation type="journal article" date="2012" name="Proc. Natl. Acad. Sci. U.S.A.">
        <title>Antigenic diversity is generated by distinct evolutionary mechanisms in African trypanosome species.</title>
        <authorList>
            <person name="Jackson A.P."/>
            <person name="Berry A."/>
            <person name="Aslett M."/>
            <person name="Allison H.C."/>
            <person name="Burton P."/>
            <person name="Vavrova-Anderson J."/>
            <person name="Brown R."/>
            <person name="Browne H."/>
            <person name="Corton N."/>
            <person name="Hauser H."/>
            <person name="Gamble J."/>
            <person name="Gilderthorp R."/>
            <person name="Marcello L."/>
            <person name="McQuillan J."/>
            <person name="Otto T.D."/>
            <person name="Quail M.A."/>
            <person name="Sanders M.J."/>
            <person name="van Tonder A."/>
            <person name="Ginger M.L."/>
            <person name="Field M.C."/>
            <person name="Barry J.D."/>
            <person name="Hertz-Fowler C."/>
            <person name="Berriman M."/>
        </authorList>
    </citation>
    <scope>NUCLEOTIDE SEQUENCE [LARGE SCALE GENOMIC DNA]</scope>
    <source>
        <strain evidence="10 11">IL3000</strain>
    </source>
</reference>
<comment type="subunit">
    <text evidence="8">The nucleosome is a histone octamer containing two molecules each of H2A, H2B, H3 and H4 assembled in one H3-H4 heterotetramer and two H2A-H2B heterodimers. The octamer wraps approximately 147 bp of DNA.</text>
</comment>
<dbReference type="EMBL" id="HE575318">
    <property type="protein sequence ID" value="CCC90727.1"/>
    <property type="molecule type" value="Genomic_DNA"/>
</dbReference>
<dbReference type="FunFam" id="1.10.20.10:FF:000058">
    <property type="entry name" value="Histone H4"/>
    <property type="match status" value="1"/>
</dbReference>
<protein>
    <recommendedName>
        <fullName evidence="8">Histone H4</fullName>
    </recommendedName>
</protein>
<dbReference type="VEuPathDB" id="TriTrypDB:TcIL3000_0_14170"/>
<keyword evidence="5 8" id="KW-0238">DNA-binding</keyword>
<evidence type="ECO:0000256" key="6">
    <source>
        <dbReference type="ARBA" id="ARBA00023242"/>
    </source>
</evidence>
<accession>F9WGR1</accession>
<evidence type="ECO:0000313" key="10">
    <source>
        <dbReference type="EMBL" id="CCD16498.1"/>
    </source>
</evidence>
<evidence type="ECO:0000256" key="7">
    <source>
        <dbReference type="ARBA" id="ARBA00023269"/>
    </source>
</evidence>
<evidence type="ECO:0000313" key="9">
    <source>
        <dbReference type="EMBL" id="CCC90727.1"/>
    </source>
</evidence>
<dbReference type="GO" id="GO:0030527">
    <property type="term" value="F:structural constituent of chromatin"/>
    <property type="evidence" value="ECO:0007669"/>
    <property type="project" value="InterPro"/>
</dbReference>
<dbReference type="GO" id="GO:0046982">
    <property type="term" value="F:protein heterodimerization activity"/>
    <property type="evidence" value="ECO:0007669"/>
    <property type="project" value="InterPro"/>
</dbReference>
<evidence type="ECO:0000256" key="8">
    <source>
        <dbReference type="RuleBase" id="RU000528"/>
    </source>
</evidence>
<evidence type="ECO:0000256" key="2">
    <source>
        <dbReference type="ARBA" id="ARBA00004286"/>
    </source>
</evidence>
<dbReference type="GO" id="GO:0005634">
    <property type="term" value="C:nucleus"/>
    <property type="evidence" value="ECO:0007669"/>
    <property type="project" value="UniProtKB-SubCell"/>
</dbReference>
<dbReference type="Proteomes" id="UP000000702">
    <property type="component" value="Unassembled WGS sequence"/>
</dbReference>
<dbReference type="SMART" id="SM00417">
    <property type="entry name" value="H4"/>
    <property type="match status" value="1"/>
</dbReference>
<dbReference type="PROSITE" id="PS51257">
    <property type="entry name" value="PROKAR_LIPOPROTEIN"/>
    <property type="match status" value="1"/>
</dbReference>
<dbReference type="InterPro" id="IPR001951">
    <property type="entry name" value="Histone_H4"/>
</dbReference>
<dbReference type="InterPro" id="IPR009072">
    <property type="entry name" value="Histone-fold"/>
</dbReference>
<evidence type="ECO:0000256" key="5">
    <source>
        <dbReference type="ARBA" id="ARBA00023125"/>
    </source>
</evidence>
<keyword evidence="6 8" id="KW-0539">Nucleus</keyword>
<dbReference type="PANTHER" id="PTHR10484">
    <property type="entry name" value="HISTONE H4"/>
    <property type="match status" value="1"/>
</dbReference>
<reference evidence="11" key="1">
    <citation type="submission" date="2011-07" db="EMBL/GenBank/DDBJ databases">
        <title>Divergent evolution of antigenic variation in African trypanosomes.</title>
        <authorList>
            <person name="Jackson A.P."/>
            <person name="Berry A."/>
            <person name="Allison H.C."/>
            <person name="Burton P."/>
            <person name="Anderson J."/>
            <person name="Aslett M."/>
            <person name="Brown R."/>
            <person name="Corton N."/>
            <person name="Harris D."/>
            <person name="Hauser H."/>
            <person name="Gamble J."/>
            <person name="Gilderthorp R."/>
            <person name="McQuillan J."/>
            <person name="Quail M.A."/>
            <person name="Sanders M."/>
            <person name="Van Tonder A."/>
            <person name="Ginger M.L."/>
            <person name="Donelson J.E."/>
            <person name="Field M.C."/>
            <person name="Barry J.D."/>
            <person name="Berriman M."/>
            <person name="Hertz-Fowler C."/>
        </authorList>
    </citation>
    <scope>NUCLEOTIDE SEQUENCE [LARGE SCALE GENOMIC DNA]</scope>
    <source>
        <strain evidence="11">IL3000</strain>
    </source>
</reference>
<comment type="function">
    <text evidence="8">Core component of nucleosome. Nucleosomes wrap and compact DNA into chromatin, limiting DNA accessibility to the cellular machineries which require DNA as a template. Histones thereby play a central role in transcription regulation, DNA repair, DNA replication and chromosomal stability. DNA accessibility is regulated via a complex set of post-translational modifications of histones, also called histone code, and nucleosome remodeling.</text>
</comment>
<comment type="subcellular location">
    <subcellularLocation>
        <location evidence="2">Chromosome</location>
    </subcellularLocation>
    <subcellularLocation>
        <location evidence="1">Nucleus</location>
    </subcellularLocation>
</comment>
<gene>
    <name evidence="10" type="ORF">TCIL3000_0_14170</name>
    <name evidence="9" type="ORF">TCIL3000_5_4880</name>
</gene>
<dbReference type="GO" id="GO:0003677">
    <property type="term" value="F:DNA binding"/>
    <property type="evidence" value="ECO:0007669"/>
    <property type="project" value="UniProtKB-KW"/>
</dbReference>
<keyword evidence="4 8" id="KW-0158">Chromosome</keyword>
<comment type="similarity">
    <text evidence="3 8">Belongs to the histone H4 family.</text>
</comment>
<dbReference type="PRINTS" id="PR00623">
    <property type="entry name" value="HISTONEH4"/>
</dbReference>
<proteinExistence type="inferred from homology"/>
<dbReference type="SUPFAM" id="SSF47113">
    <property type="entry name" value="Histone-fold"/>
    <property type="match status" value="1"/>
</dbReference>
<dbReference type="EMBL" id="CAEQ01002306">
    <property type="protein sequence ID" value="CCD16498.1"/>
    <property type="molecule type" value="Genomic_DNA"/>
</dbReference>
<evidence type="ECO:0000256" key="4">
    <source>
        <dbReference type="ARBA" id="ARBA00022454"/>
    </source>
</evidence>
<evidence type="ECO:0000256" key="3">
    <source>
        <dbReference type="ARBA" id="ARBA00006564"/>
    </source>
</evidence>
<evidence type="ECO:0000256" key="1">
    <source>
        <dbReference type="ARBA" id="ARBA00004123"/>
    </source>
</evidence>